<protein>
    <submittedName>
        <fullName evidence="2">Uncharacterized protein</fullName>
    </submittedName>
</protein>
<feature type="compositionally biased region" description="Low complexity" evidence="1">
    <location>
        <begin position="55"/>
        <end position="65"/>
    </location>
</feature>
<accession>A0ABP1S7C7</accession>
<keyword evidence="3" id="KW-1185">Reference proteome</keyword>
<gene>
    <name evidence="2" type="ORF">ODALV1_LOCUS30592</name>
</gene>
<proteinExistence type="predicted"/>
<reference evidence="2 3" key="1">
    <citation type="submission" date="2024-08" db="EMBL/GenBank/DDBJ databases">
        <authorList>
            <person name="Cucini C."/>
            <person name="Frati F."/>
        </authorList>
    </citation>
    <scope>NUCLEOTIDE SEQUENCE [LARGE SCALE GENOMIC DNA]</scope>
</reference>
<sequence length="199" mass="22359">MVDYRKGVEVQKRAETQSTVETTDHEGPRISTNKRRRTHEYQTPARSIKSEYSDDSSSGTNSDSSQENGTSLKTIIDHENNLVSDDSFIIPEIPPSPIPSHSLGLVTTGNNLSHATTVANNSFIHDTRNLQTVYDQYNRQFHAQEPPPRPKLHTSPIACPPYIGHPVVTSAFDFVNPSRFTYDIQHEPGLQYSHFANQQ</sequence>
<name>A0ABP1S7C7_9HEXA</name>
<dbReference type="EMBL" id="CAXLJM020000164">
    <property type="protein sequence ID" value="CAL8145764.1"/>
    <property type="molecule type" value="Genomic_DNA"/>
</dbReference>
<evidence type="ECO:0000313" key="2">
    <source>
        <dbReference type="EMBL" id="CAL8145764.1"/>
    </source>
</evidence>
<evidence type="ECO:0000313" key="3">
    <source>
        <dbReference type="Proteomes" id="UP001642540"/>
    </source>
</evidence>
<feature type="region of interest" description="Disordered" evidence="1">
    <location>
        <begin position="1"/>
        <end position="69"/>
    </location>
</feature>
<evidence type="ECO:0000256" key="1">
    <source>
        <dbReference type="SAM" id="MobiDB-lite"/>
    </source>
</evidence>
<comment type="caution">
    <text evidence="2">The sequence shown here is derived from an EMBL/GenBank/DDBJ whole genome shotgun (WGS) entry which is preliminary data.</text>
</comment>
<feature type="compositionally biased region" description="Basic and acidic residues" evidence="1">
    <location>
        <begin position="1"/>
        <end position="15"/>
    </location>
</feature>
<organism evidence="2 3">
    <name type="scientific">Orchesella dallaii</name>
    <dbReference type="NCBI Taxonomy" id="48710"/>
    <lineage>
        <taxon>Eukaryota</taxon>
        <taxon>Metazoa</taxon>
        <taxon>Ecdysozoa</taxon>
        <taxon>Arthropoda</taxon>
        <taxon>Hexapoda</taxon>
        <taxon>Collembola</taxon>
        <taxon>Entomobryomorpha</taxon>
        <taxon>Entomobryoidea</taxon>
        <taxon>Orchesellidae</taxon>
        <taxon>Orchesellinae</taxon>
        <taxon>Orchesella</taxon>
    </lineage>
</organism>
<dbReference type="Proteomes" id="UP001642540">
    <property type="component" value="Unassembled WGS sequence"/>
</dbReference>